<dbReference type="Pfam" id="PF01738">
    <property type="entry name" value="DLH"/>
    <property type="match status" value="1"/>
</dbReference>
<dbReference type="EMBL" id="CP000774">
    <property type="protein sequence ID" value="ABS62361.1"/>
    <property type="molecule type" value="Genomic_DNA"/>
</dbReference>
<evidence type="ECO:0000313" key="3">
    <source>
        <dbReference type="EMBL" id="ABS62361.1"/>
    </source>
</evidence>
<proteinExistence type="predicted"/>
<dbReference type="Proteomes" id="UP000006377">
    <property type="component" value="Chromosome"/>
</dbReference>
<dbReference type="InterPro" id="IPR029058">
    <property type="entry name" value="AB_hydrolase_fold"/>
</dbReference>
<dbReference type="PANTHER" id="PTHR22946">
    <property type="entry name" value="DIENELACTONE HYDROLASE DOMAIN-CONTAINING PROTEIN-RELATED"/>
    <property type="match status" value="1"/>
</dbReference>
<keyword evidence="4" id="KW-1185">Reference proteome</keyword>
<keyword evidence="1 3" id="KW-0378">Hydrolase</keyword>
<dbReference type="GO" id="GO:0052689">
    <property type="term" value="F:carboxylic ester hydrolase activity"/>
    <property type="evidence" value="ECO:0007669"/>
    <property type="project" value="UniProtKB-ARBA"/>
</dbReference>
<sequence length="270" mass="29367">MKRIIMTLAALTVAGGLVTEVRAETRDFTVDVSDYAAERELEIDVELSLPAGRKTWPVVFVLHGCDGITRFSAPTLKKRAAFYRDRGFATVILDSWRPRGIDNVCTPGAADTALYLDPVNRISDIEAVTSHIATLDGFDGRIVVDGLSHGGWTALSILSSPGDEPLQAEVAGIVVWYPPCGIVDATHRTPTLIFSGGKDAHPAINPQACVEEGERYGWVETVLFKNATHAFDYSYTGPSGGPSGFIRHDAQATHEAYLRLEDWLKEQGLP</sequence>
<dbReference type="Gene3D" id="3.40.50.1820">
    <property type="entry name" value="alpha/beta hydrolase"/>
    <property type="match status" value="1"/>
</dbReference>
<dbReference type="KEGG" id="pla:Plav_0738"/>
<organism evidence="3 4">
    <name type="scientific">Parvibaculum lavamentivorans (strain DS-1 / DSM 13023 / NCIMB 13966)</name>
    <dbReference type="NCBI Taxonomy" id="402881"/>
    <lineage>
        <taxon>Bacteria</taxon>
        <taxon>Pseudomonadati</taxon>
        <taxon>Pseudomonadota</taxon>
        <taxon>Alphaproteobacteria</taxon>
        <taxon>Hyphomicrobiales</taxon>
        <taxon>Parvibaculaceae</taxon>
        <taxon>Parvibaculum</taxon>
    </lineage>
</organism>
<name>A7HR28_PARL1</name>
<dbReference type="RefSeq" id="WP_011995652.1">
    <property type="nucleotide sequence ID" value="NC_009719.1"/>
</dbReference>
<protein>
    <submittedName>
        <fullName evidence="3">Dienelactone hydrolase</fullName>
    </submittedName>
</protein>
<evidence type="ECO:0000256" key="1">
    <source>
        <dbReference type="ARBA" id="ARBA00022801"/>
    </source>
</evidence>
<dbReference type="STRING" id="402881.Plav_0738"/>
<reference evidence="3 4" key="1">
    <citation type="journal article" date="2011" name="Stand. Genomic Sci.">
        <title>Complete genome sequence of Parvibaculum lavamentivorans type strain (DS-1(T)).</title>
        <authorList>
            <person name="Schleheck D."/>
            <person name="Weiss M."/>
            <person name="Pitluck S."/>
            <person name="Bruce D."/>
            <person name="Land M.L."/>
            <person name="Han S."/>
            <person name="Saunders E."/>
            <person name="Tapia R."/>
            <person name="Detter C."/>
            <person name="Brettin T."/>
            <person name="Han J."/>
            <person name="Woyke T."/>
            <person name="Goodwin L."/>
            <person name="Pennacchio L."/>
            <person name="Nolan M."/>
            <person name="Cook A.M."/>
            <person name="Kjelleberg S."/>
            <person name="Thomas T."/>
        </authorList>
    </citation>
    <scope>NUCLEOTIDE SEQUENCE [LARGE SCALE GENOMIC DNA]</scope>
    <source>
        <strain evidence="4">DS-1 / DSM 13023 / NCIMB 13966</strain>
    </source>
</reference>
<dbReference type="PANTHER" id="PTHR22946:SF9">
    <property type="entry name" value="POLYKETIDE TRANSFERASE AF380"/>
    <property type="match status" value="1"/>
</dbReference>
<evidence type="ECO:0000313" key="4">
    <source>
        <dbReference type="Proteomes" id="UP000006377"/>
    </source>
</evidence>
<dbReference type="SUPFAM" id="SSF53474">
    <property type="entry name" value="alpha/beta-Hydrolases"/>
    <property type="match status" value="1"/>
</dbReference>
<gene>
    <name evidence="3" type="ordered locus">Plav_0738</name>
</gene>
<dbReference type="eggNOG" id="COG0412">
    <property type="taxonomic scope" value="Bacteria"/>
</dbReference>
<dbReference type="OrthoDB" id="3647650at2"/>
<accession>A7HR28</accession>
<evidence type="ECO:0000259" key="2">
    <source>
        <dbReference type="Pfam" id="PF01738"/>
    </source>
</evidence>
<dbReference type="HOGENOM" id="CLU_1029923_0_0_5"/>
<feature type="domain" description="Dienelactone hydrolase" evidence="2">
    <location>
        <begin position="47"/>
        <end position="266"/>
    </location>
</feature>
<dbReference type="InterPro" id="IPR050261">
    <property type="entry name" value="FrsA_esterase"/>
</dbReference>
<dbReference type="InterPro" id="IPR002925">
    <property type="entry name" value="Dienelactn_hydro"/>
</dbReference>
<dbReference type="AlphaFoldDB" id="A7HR28"/>